<name>A0A8C5L104_JACJA</name>
<dbReference type="Proteomes" id="UP000694385">
    <property type="component" value="Unassembled WGS sequence"/>
</dbReference>
<keyword evidence="2" id="KW-1185">Reference proteome</keyword>
<dbReference type="Ensembl" id="ENSJJAT00000023560.1">
    <property type="protein sequence ID" value="ENSJJAP00000017043.1"/>
    <property type="gene ID" value="ENSJJAG00000018725.1"/>
</dbReference>
<gene>
    <name evidence="1" type="primary">Plagl1</name>
</gene>
<organism evidence="1 2">
    <name type="scientific">Jaculus jaculus</name>
    <name type="common">Lesser Egyptian jerboa</name>
    <dbReference type="NCBI Taxonomy" id="51337"/>
    <lineage>
        <taxon>Eukaryota</taxon>
        <taxon>Metazoa</taxon>
        <taxon>Chordata</taxon>
        <taxon>Craniata</taxon>
        <taxon>Vertebrata</taxon>
        <taxon>Euteleostomi</taxon>
        <taxon>Mammalia</taxon>
        <taxon>Eutheria</taxon>
        <taxon>Euarchontoglires</taxon>
        <taxon>Glires</taxon>
        <taxon>Rodentia</taxon>
        <taxon>Myomorpha</taxon>
        <taxon>Dipodoidea</taxon>
        <taxon>Dipodidae</taxon>
        <taxon>Dipodinae</taxon>
        <taxon>Jaculus</taxon>
    </lineage>
</organism>
<protein>
    <submittedName>
        <fullName evidence="1">PLAG1 like zinc finger 1</fullName>
    </submittedName>
</protein>
<evidence type="ECO:0000313" key="2">
    <source>
        <dbReference type="Proteomes" id="UP000694385"/>
    </source>
</evidence>
<dbReference type="AlphaFoldDB" id="A0A8C5L104"/>
<reference evidence="1" key="2">
    <citation type="submission" date="2025-09" db="UniProtKB">
        <authorList>
            <consortium name="Ensembl"/>
        </authorList>
    </citation>
    <scope>IDENTIFICATION</scope>
</reference>
<evidence type="ECO:0000313" key="1">
    <source>
        <dbReference type="Ensembl" id="ENSJJAP00000017043.1"/>
    </source>
</evidence>
<sequence length="17" mass="1932">MAPFRCQTCGKSFLTLE</sequence>
<reference evidence="1" key="1">
    <citation type="submission" date="2025-08" db="UniProtKB">
        <authorList>
            <consortium name="Ensembl"/>
        </authorList>
    </citation>
    <scope>IDENTIFICATION</scope>
</reference>
<proteinExistence type="predicted"/>
<accession>A0A8C5L104</accession>